<evidence type="ECO:0000313" key="3">
    <source>
        <dbReference type="Proteomes" id="UP000000763"/>
    </source>
</evidence>
<feature type="domain" description="Reverse transcriptase" evidence="1">
    <location>
        <begin position="146"/>
        <end position="351"/>
    </location>
</feature>
<protein>
    <submittedName>
        <fullName evidence="2">Non-LTR retroelement reverse transcriptase</fullName>
    </submittedName>
</protein>
<dbReference type="CDD" id="cd01650">
    <property type="entry name" value="RT_nLTR_like"/>
    <property type="match status" value="1"/>
</dbReference>
<dbReference type="SUPFAM" id="SSF56672">
    <property type="entry name" value="DNA/RNA polymerases"/>
    <property type="match status" value="1"/>
</dbReference>
<name>A0A5S6R7P7_ORYSJ</name>
<gene>
    <name evidence="2" type="ORF">OSJNBa0046L02.15</name>
</gene>
<dbReference type="InterPro" id="IPR043502">
    <property type="entry name" value="DNA/RNA_pol_sf"/>
</dbReference>
<evidence type="ECO:0000313" key="2">
    <source>
        <dbReference type="EMBL" id="AAL73571.1"/>
    </source>
</evidence>
<dbReference type="InterPro" id="IPR000477">
    <property type="entry name" value="RT_dom"/>
</dbReference>
<reference evidence="3" key="2">
    <citation type="journal article" date="2008" name="Nucleic Acids Res.">
        <title>The rice annotation project database (RAP-DB): 2008 update.</title>
        <authorList>
            <consortium name="The rice annotation project (RAP)"/>
        </authorList>
    </citation>
    <scope>GENOME REANNOTATION</scope>
    <source>
        <strain evidence="3">cv. Nipponbare</strain>
    </source>
</reference>
<accession>A0A5S6R7P7</accession>
<dbReference type="GO" id="GO:0003964">
    <property type="term" value="F:RNA-directed DNA polymerase activity"/>
    <property type="evidence" value="ECO:0007669"/>
    <property type="project" value="UniProtKB-KW"/>
</dbReference>
<organism evidence="2 3">
    <name type="scientific">Oryza sativa subsp. japonica</name>
    <name type="common">Rice</name>
    <dbReference type="NCBI Taxonomy" id="39947"/>
    <lineage>
        <taxon>Eukaryota</taxon>
        <taxon>Viridiplantae</taxon>
        <taxon>Streptophyta</taxon>
        <taxon>Embryophyta</taxon>
        <taxon>Tracheophyta</taxon>
        <taxon>Spermatophyta</taxon>
        <taxon>Magnoliopsida</taxon>
        <taxon>Liliopsida</taxon>
        <taxon>Poales</taxon>
        <taxon>Poaceae</taxon>
        <taxon>BOP clade</taxon>
        <taxon>Oryzoideae</taxon>
        <taxon>Oryzeae</taxon>
        <taxon>Oryzinae</taxon>
        <taxon>Oryza</taxon>
        <taxon>Oryza sativa</taxon>
    </lineage>
</organism>
<keyword evidence="2" id="KW-0808">Transferase</keyword>
<evidence type="ECO:0000259" key="1">
    <source>
        <dbReference type="PROSITE" id="PS50878"/>
    </source>
</evidence>
<dbReference type="PROSITE" id="PS50878">
    <property type="entry name" value="RT_POL"/>
    <property type="match status" value="1"/>
</dbReference>
<proteinExistence type="predicted"/>
<dbReference type="Proteomes" id="UP000000763">
    <property type="component" value="Chromosome 10"/>
</dbReference>
<keyword evidence="2" id="KW-0548">Nucleotidyltransferase</keyword>
<reference evidence="3" key="1">
    <citation type="journal article" date="2005" name="Nature">
        <title>The map-based sequence of the rice genome.</title>
        <authorList>
            <consortium name="International rice genome sequencing project (IRGSP)"/>
            <person name="Matsumoto T."/>
            <person name="Wu J."/>
            <person name="Kanamori H."/>
            <person name="Katayose Y."/>
            <person name="Fujisawa M."/>
            <person name="Namiki N."/>
            <person name="Mizuno H."/>
            <person name="Yamamoto K."/>
            <person name="Antonio B.A."/>
            <person name="Baba T."/>
            <person name="Sakata K."/>
            <person name="Nagamura Y."/>
            <person name="Aoki H."/>
            <person name="Arikawa K."/>
            <person name="Arita K."/>
            <person name="Bito T."/>
            <person name="Chiden Y."/>
            <person name="Fujitsuka N."/>
            <person name="Fukunaka R."/>
            <person name="Hamada M."/>
            <person name="Harada C."/>
            <person name="Hayashi A."/>
            <person name="Hijishita S."/>
            <person name="Honda M."/>
            <person name="Hosokawa S."/>
            <person name="Ichikawa Y."/>
            <person name="Idonuma A."/>
            <person name="Iijima M."/>
            <person name="Ikeda M."/>
            <person name="Ikeno M."/>
            <person name="Ito K."/>
            <person name="Ito S."/>
            <person name="Ito T."/>
            <person name="Ito Y."/>
            <person name="Ito Y."/>
            <person name="Iwabuchi A."/>
            <person name="Kamiya K."/>
            <person name="Karasawa W."/>
            <person name="Kurita K."/>
            <person name="Katagiri S."/>
            <person name="Kikuta A."/>
            <person name="Kobayashi H."/>
            <person name="Kobayashi N."/>
            <person name="Machita K."/>
            <person name="Maehara T."/>
            <person name="Masukawa M."/>
            <person name="Mizubayashi T."/>
            <person name="Mukai Y."/>
            <person name="Nagasaki H."/>
            <person name="Nagata Y."/>
            <person name="Naito S."/>
            <person name="Nakashima M."/>
            <person name="Nakama Y."/>
            <person name="Nakamichi Y."/>
            <person name="Nakamura M."/>
            <person name="Meguro A."/>
            <person name="Negishi M."/>
            <person name="Ohta I."/>
            <person name="Ohta T."/>
            <person name="Okamoto M."/>
            <person name="Ono N."/>
            <person name="Saji S."/>
            <person name="Sakaguchi M."/>
            <person name="Sakai K."/>
            <person name="Shibata M."/>
            <person name="Shimokawa T."/>
            <person name="Song J."/>
            <person name="Takazaki Y."/>
            <person name="Terasawa K."/>
            <person name="Tsugane M."/>
            <person name="Tsuji K."/>
            <person name="Ueda S."/>
            <person name="Waki K."/>
            <person name="Yamagata H."/>
            <person name="Yamamoto M."/>
            <person name="Yamamoto S."/>
            <person name="Yamane H."/>
            <person name="Yoshiki S."/>
            <person name="Yoshihara R."/>
            <person name="Yukawa K."/>
            <person name="Zhong H."/>
            <person name="Yano M."/>
            <person name="Yuan Q."/>
            <person name="Ouyang S."/>
            <person name="Liu J."/>
            <person name="Jones K.M."/>
            <person name="Gansberger K."/>
            <person name="Moffat K."/>
            <person name="Hill J."/>
            <person name="Bera J."/>
            <person name="Fadrosh D."/>
            <person name="Jin S."/>
            <person name="Johri S."/>
            <person name="Kim M."/>
            <person name="Overton L."/>
            <person name="Reardon M."/>
            <person name="Tsitrin T."/>
            <person name="Vuong H."/>
            <person name="Weaver B."/>
            <person name="Ciecko A."/>
            <person name="Tallon L."/>
            <person name="Jackson J."/>
            <person name="Pai G."/>
            <person name="Aken S.V."/>
            <person name="Utterback T."/>
            <person name="Reidmuller S."/>
            <person name="Feldblyum T."/>
            <person name="Hsiao J."/>
            <person name="Zismann V."/>
            <person name="Iobst S."/>
            <person name="de Vazeille A.R."/>
            <person name="Buell C.R."/>
            <person name="Ying K."/>
            <person name="Li Y."/>
            <person name="Lu T."/>
            <person name="Huang Y."/>
            <person name="Zhao Q."/>
            <person name="Feng Q."/>
            <person name="Zhang L."/>
            <person name="Zhu J."/>
            <person name="Weng Q."/>
            <person name="Mu J."/>
            <person name="Lu Y."/>
            <person name="Fan D."/>
            <person name="Liu Y."/>
            <person name="Guan J."/>
            <person name="Zhang Y."/>
            <person name="Yu S."/>
            <person name="Liu X."/>
            <person name="Zhang Y."/>
            <person name="Hong G."/>
            <person name="Han B."/>
            <person name="Choisne N."/>
            <person name="Demange N."/>
            <person name="Orjeda G."/>
            <person name="Samain S."/>
            <person name="Cattolico L."/>
            <person name="Pelletier E."/>
            <person name="Couloux A."/>
            <person name="Segurens B."/>
            <person name="Wincker P."/>
            <person name="D'Hont A."/>
            <person name="Scarpelli C."/>
            <person name="Weissenbach J."/>
            <person name="Salanoubat M."/>
            <person name="Quetier F."/>
            <person name="Yu Y."/>
            <person name="Kim H.R."/>
            <person name="Rambo T."/>
            <person name="Currie J."/>
            <person name="Collura K."/>
            <person name="Luo M."/>
            <person name="Yang T."/>
            <person name="Ammiraju J.S.S."/>
            <person name="Engler F."/>
            <person name="Soderlund C."/>
            <person name="Wing R.A."/>
            <person name="Palmer L.E."/>
            <person name="de la Bastide M."/>
            <person name="Spiegel L."/>
            <person name="Nascimento L."/>
            <person name="Zutavern T."/>
            <person name="O'Shaughnessy A."/>
            <person name="Dike S."/>
            <person name="Dedhia N."/>
            <person name="Preston R."/>
            <person name="Balija V."/>
            <person name="McCombie W.R."/>
            <person name="Chow T."/>
            <person name="Chen H."/>
            <person name="Chung M."/>
            <person name="Chen C."/>
            <person name="Shaw J."/>
            <person name="Wu H."/>
            <person name="Hsiao K."/>
            <person name="Chao Y."/>
            <person name="Chu M."/>
            <person name="Cheng C."/>
            <person name="Hour A."/>
            <person name="Lee P."/>
            <person name="Lin S."/>
            <person name="Lin Y."/>
            <person name="Liou J."/>
            <person name="Liu S."/>
            <person name="Hsing Y."/>
            <person name="Raghuvanshi S."/>
            <person name="Mohanty A."/>
            <person name="Bharti A.K."/>
            <person name="Gaur A."/>
            <person name="Gupta V."/>
            <person name="Kumar D."/>
            <person name="Ravi V."/>
            <person name="Vij S."/>
            <person name="Kapur A."/>
            <person name="Khurana P."/>
            <person name="Khurana P."/>
            <person name="Khurana J.P."/>
            <person name="Tyagi A.K."/>
            <person name="Gaikwad K."/>
            <person name="Singh A."/>
            <person name="Dalal V."/>
            <person name="Srivastava S."/>
            <person name="Dixit A."/>
            <person name="Pal A.K."/>
            <person name="Ghazi I.A."/>
            <person name="Yadav M."/>
            <person name="Pandit A."/>
            <person name="Bhargava A."/>
            <person name="Sureshbabu K."/>
            <person name="Batra K."/>
            <person name="Sharma T.R."/>
            <person name="Mohapatra T."/>
            <person name="Singh N.K."/>
            <person name="Messing J."/>
            <person name="Nelson A.B."/>
            <person name="Fuks G."/>
            <person name="Kavchok S."/>
            <person name="Keizer G."/>
            <person name="Linton E."/>
            <person name="Llaca V."/>
            <person name="Song R."/>
            <person name="Tanyolac B."/>
            <person name="Young S."/>
            <person name="Ho-Il K."/>
            <person name="Hahn J.H."/>
            <person name="Sangsakoo G."/>
            <person name="Vanavichit A."/>
            <person name="de Mattos Luiz.A.T."/>
            <person name="Zimmer P.D."/>
            <person name="Malone G."/>
            <person name="Dellagostin O."/>
            <person name="de Oliveira A.C."/>
            <person name="Bevan M."/>
            <person name="Bancroft I."/>
            <person name="Minx P."/>
            <person name="Cordum H."/>
            <person name="Wilson R."/>
            <person name="Cheng Z."/>
            <person name="Jin W."/>
            <person name="Jiang J."/>
            <person name="Leong S.A."/>
            <person name="Iwama H."/>
            <person name="Gojobori T."/>
            <person name="Itoh T."/>
            <person name="Niimura Y."/>
            <person name="Fujii Y."/>
            <person name="Habara T."/>
            <person name="Sakai H."/>
            <person name="Sato Y."/>
            <person name="Wilson G."/>
            <person name="Kumar K."/>
            <person name="McCouch S."/>
            <person name="Juretic N."/>
            <person name="Hoen D."/>
            <person name="Wright S."/>
            <person name="Bruskiewich R."/>
            <person name="Bureau T."/>
            <person name="Miyao A."/>
            <person name="Hirochika H."/>
            <person name="Nishikawa T."/>
            <person name="Kadowaki K."/>
            <person name="Sugiura M."/>
            <person name="Burr B."/>
            <person name="Sasaki T."/>
        </authorList>
    </citation>
    <scope>NUCLEOTIDE SEQUENCE [LARGE SCALE GENOMIC DNA]</scope>
    <source>
        <strain evidence="3">cv. Nipponbare</strain>
    </source>
</reference>
<dbReference type="EMBL" id="AC079632">
    <property type="protein sequence ID" value="AAL73571.1"/>
    <property type="molecule type" value="Genomic_DNA"/>
</dbReference>
<sequence>MANGRKRKCTITSLEEDGRVLNTKEELTYHILEYWKSLLRAEELSTVHLSQMVWQEELRLHETQKSQFIRPFKIDELDKVLKEAKLNTAPGLDGFNVYFYRVFWPEIRNDLFEMLLMLHNGDLDLKRLNYGVISLIPKSCDPTNIKQRDNLRNAIDKRPSPRNAIDKLVANRLTEVIHTIISPTQTAFIPRRFILEGCVILHEVLHELKIKKQKGIIMRIDFEKAYDRVSWSFLFEVLQKKKFPEIWIDWIKACDIGGRVCVNTSGERSEFFKTYRGLRQGDPLSPLLFNLVSDVLAAIFDSAKKNGLLTGLVPDIFAGGITHLQYADDTVIFIPYDSSQIRTTKFLLYCF</sequence>
<keyword evidence="2" id="KW-0695">RNA-directed DNA polymerase</keyword>
<dbReference type="Pfam" id="PF00078">
    <property type="entry name" value="RVT_1"/>
    <property type="match status" value="1"/>
</dbReference>
<dbReference type="PANTHER" id="PTHR19446">
    <property type="entry name" value="REVERSE TRANSCRIPTASES"/>
    <property type="match status" value="1"/>
</dbReference>
<dbReference type="AlphaFoldDB" id="A0A5S6R7P7"/>